<dbReference type="InterPro" id="IPR051808">
    <property type="entry name" value="Type_IV_pilus_biogenesis"/>
</dbReference>
<dbReference type="PATRIC" id="fig|1123384.7.peg.57"/>
<dbReference type="KEGG" id="phy:AJ81_00300"/>
<dbReference type="STRING" id="1123384.AJ81_00300"/>
<keyword evidence="2" id="KW-0175">Coiled coil</keyword>
<gene>
    <name evidence="4" type="ORF">AJ81_00300</name>
</gene>
<dbReference type="InterPro" id="IPR001775">
    <property type="entry name" value="GspD/PilQ"/>
</dbReference>
<proteinExistence type="inferred from homology"/>
<evidence type="ECO:0000256" key="2">
    <source>
        <dbReference type="SAM" id="Coils"/>
    </source>
</evidence>
<dbReference type="PRINTS" id="PR00811">
    <property type="entry name" value="BCTERIALGSPD"/>
</dbReference>
<accession>A0A0X1KTI3</accession>
<dbReference type="Proteomes" id="UP000077469">
    <property type="component" value="Chromosome"/>
</dbReference>
<dbReference type="PANTHER" id="PTHR30604">
    <property type="entry name" value="PROTEIN TRANSPORT PROTEIN HOFQ"/>
    <property type="match status" value="1"/>
</dbReference>
<name>A0A0X1KTI3_9THEM</name>
<dbReference type="RefSeq" id="WP_031503002.1">
    <property type="nucleotide sequence ID" value="NC_022795.1"/>
</dbReference>
<evidence type="ECO:0000259" key="3">
    <source>
        <dbReference type="Pfam" id="PF00263"/>
    </source>
</evidence>
<comment type="similarity">
    <text evidence="1">Belongs to the bacterial secretin family.</text>
</comment>
<reference evidence="4 5" key="1">
    <citation type="submission" date="2014-01" db="EMBL/GenBank/DDBJ databases">
        <title>Genome sequencing of Thermotog hypogea.</title>
        <authorList>
            <person name="Zhang X."/>
            <person name="Alvare G."/>
            <person name="Fristensky B."/>
            <person name="Chen L."/>
            <person name="Suen T."/>
            <person name="Chen Q."/>
            <person name="Ma K."/>
        </authorList>
    </citation>
    <scope>NUCLEOTIDE SEQUENCE [LARGE SCALE GENOMIC DNA]</scope>
    <source>
        <strain evidence="4 5">DSM 11164</strain>
    </source>
</reference>
<protein>
    <recommendedName>
        <fullName evidence="3">Type II/III secretion system secretin-like domain-containing protein</fullName>
    </recommendedName>
</protein>
<evidence type="ECO:0000256" key="1">
    <source>
        <dbReference type="RuleBase" id="RU004003"/>
    </source>
</evidence>
<keyword evidence="5" id="KW-1185">Reference proteome</keyword>
<feature type="domain" description="Type II/III secretion system secretin-like" evidence="3">
    <location>
        <begin position="1034"/>
        <end position="1192"/>
    </location>
</feature>
<evidence type="ECO:0000313" key="5">
    <source>
        <dbReference type="Proteomes" id="UP000077469"/>
    </source>
</evidence>
<organism evidence="4 5">
    <name type="scientific">Pseudothermotoga hypogea DSM 11164 = NBRC 106472</name>
    <dbReference type="NCBI Taxonomy" id="1123384"/>
    <lineage>
        <taxon>Bacteria</taxon>
        <taxon>Thermotogati</taxon>
        <taxon>Thermotogota</taxon>
        <taxon>Thermotogae</taxon>
        <taxon>Thermotogales</taxon>
        <taxon>Thermotogaceae</taxon>
        <taxon>Pseudothermotoga</taxon>
    </lineage>
</organism>
<dbReference type="Pfam" id="PF00263">
    <property type="entry name" value="Secretin"/>
    <property type="match status" value="1"/>
</dbReference>
<evidence type="ECO:0000313" key="4">
    <source>
        <dbReference type="EMBL" id="AJC74609.1"/>
    </source>
</evidence>
<dbReference type="InterPro" id="IPR004846">
    <property type="entry name" value="T2SS/T3SS_dom"/>
</dbReference>
<dbReference type="AlphaFoldDB" id="A0A0X1KTI3"/>
<dbReference type="OrthoDB" id="9779724at2"/>
<sequence length="1193" mass="133899">MRRLVLLLMLILAMITFATSLVRISPTFSVAGVTLVMEFDSDVSERNVYLKRNASGSLVSIYLQDVRHPLDSFFLPIAYGPVESLRVINTHQGSLVLVQLLVPKEPEMSLSPRTLKLFVPSSQKQLSLALVDGDVETAVKYLCEELKLNVVVSEKVKSQKLSLKLDDVLPEDALRNILVMVRVGNEPLAYSYMPDGTLHIGTRSEIAARFQKFWGIFEVKDESLVQKLESLLSPNVVMSYLANKSVLFVYGDVQEQEMIAKILSLTPQIETREFFSEGFVDEAKKLLDALKGLYNFEYHLLEALNKFILKADPQTLDKVFQYLRELERIIKLKQSRQEVEETQEPEMVQQTVSETLQLIYAKEAIEVLKKFQLEAEEISFGLVRIAGDPKRLELARKVLEDLGFLDSQQVRKLVIPKVHSEKILNALTEILSIPKSRILVSEDKDVVNVALIAPRNVQDVAEELCQRLIRVFTAARFSEIFFLKDRETAQQVSAILNQIYGIDASSVENVLRVVGTNEEIDRARKFINVYVRERHTKALALTIDQELFAELKTLIESLFDVRLEANLRSLGLLLLSSEDKQQLESAAQEIESVVKLLSERPSKTHELVPVIETVDFNDLRLLLSEIYGVRVEKTQFFYLLVGQREALESAKQLLDRIRDLVGKPVETTYRLVKVREDLSVDALIRAVISVAKVEIVSIGNLLLIKGEETQIFKALELVALIEENVPVKVEEPKKITVIVKELVPEFPAGEFKAYLAKIGLEVDFEAFAALDIVVISGEERAVAKAAAEYEKFAETILKKIQARAEEEKERREKLLKVQRVSEDAVSVECDGIALKDVIETVAEELGVSIVFVTFPQETITMKVSTISWQQFKDVIEKNYGYSFVESEGVTVVLKPAPVLDTTAEQKFIYKVSHNLDKIKSVVEFYGGRVYVDDLNDLLILTNLSVEAKQEVERLIDELSKPLKQVEIEARFIDRSLTDELSRRANLALEMPSASAGIGSSGTLNLSMSVIDLVDYRNLLSLLAGAQVTLDVSAQNSNSLTDLLASPRIVTVSGKEAKILIGERVPFVAGVDEAGRILIDYMDVGIQLRITPIVRSDGSIQLKLYTEVSEVKERTLSGMNTYGKITRQAETEVILKSDQTLVIGGLVQDKSVKSVAKVPVLGELPFIGQLFRSVTDRKDKAELLIFITARVIEP</sequence>
<dbReference type="PaxDb" id="1123384-AJ81_00300"/>
<dbReference type="PANTHER" id="PTHR30604:SF1">
    <property type="entry name" value="DNA UTILIZATION PROTEIN HOFQ"/>
    <property type="match status" value="1"/>
</dbReference>
<dbReference type="EMBL" id="CP007141">
    <property type="protein sequence ID" value="AJC74609.1"/>
    <property type="molecule type" value="Genomic_DNA"/>
</dbReference>
<feature type="coiled-coil region" evidence="2">
    <location>
        <begin position="790"/>
        <end position="817"/>
    </location>
</feature>
<dbReference type="GO" id="GO:0009306">
    <property type="term" value="P:protein secretion"/>
    <property type="evidence" value="ECO:0007669"/>
    <property type="project" value="InterPro"/>
</dbReference>